<dbReference type="NCBIfam" id="TIGR01528">
    <property type="entry name" value="NMN_trans_PnuC"/>
    <property type="match status" value="1"/>
</dbReference>
<dbReference type="InterPro" id="IPR006419">
    <property type="entry name" value="NMN_transpt_PnuC"/>
</dbReference>
<comment type="caution">
    <text evidence="6">The sequence shown here is derived from an EMBL/GenBank/DDBJ whole genome shotgun (WGS) entry which is preliminary data.</text>
</comment>
<dbReference type="OMA" id="NTSPLFW"/>
<evidence type="ECO:0000256" key="3">
    <source>
        <dbReference type="ARBA" id="ARBA00022989"/>
    </source>
</evidence>
<proteinExistence type="predicted"/>
<evidence type="ECO:0000256" key="4">
    <source>
        <dbReference type="ARBA" id="ARBA00023136"/>
    </source>
</evidence>
<dbReference type="Proteomes" id="UP000323274">
    <property type="component" value="Unassembled WGS sequence"/>
</dbReference>
<keyword evidence="2 5" id="KW-0812">Transmembrane</keyword>
<evidence type="ECO:0000313" key="7">
    <source>
        <dbReference type="Proteomes" id="UP000323274"/>
    </source>
</evidence>
<evidence type="ECO:0000256" key="1">
    <source>
        <dbReference type="ARBA" id="ARBA00004141"/>
    </source>
</evidence>
<evidence type="ECO:0000256" key="5">
    <source>
        <dbReference type="SAM" id="Phobius"/>
    </source>
</evidence>
<reference evidence="6 7" key="1">
    <citation type="submission" date="2019-04" db="EMBL/GenBank/DDBJ databases">
        <title>A pseudo-fructophilic Leuconostoc citreum strain F192-5 isolated from peel of satsuma mandarin: the first report for isolation and characterization of strain-dependent fructophilic-like characteristics.</title>
        <authorList>
            <person name="Maeno S."/>
            <person name="Tanizawa Y."/>
            <person name="Kajikawa A."/>
            <person name="Kanesaki Y."/>
            <person name="Kubota E."/>
            <person name="Arita M."/>
            <person name="Leon D."/>
            <person name="Endo A."/>
        </authorList>
    </citation>
    <scope>NUCLEOTIDE SEQUENCE [LARGE SCALE GENOMIC DNA]</scope>
    <source>
        <strain evidence="6 7">F192-5</strain>
    </source>
</reference>
<dbReference type="EMBL" id="BJJW01000002">
    <property type="protein sequence ID" value="GDZ82964.1"/>
    <property type="molecule type" value="Genomic_DNA"/>
</dbReference>
<evidence type="ECO:0000313" key="6">
    <source>
        <dbReference type="EMBL" id="GDZ82964.1"/>
    </source>
</evidence>
<feature type="transmembrane region" description="Helical" evidence="5">
    <location>
        <begin position="12"/>
        <end position="34"/>
    </location>
</feature>
<dbReference type="GO" id="GO:0034257">
    <property type="term" value="F:nicotinamide riboside transmembrane transporter activity"/>
    <property type="evidence" value="ECO:0007669"/>
    <property type="project" value="InterPro"/>
</dbReference>
<comment type="subcellular location">
    <subcellularLocation>
        <location evidence="1">Membrane</location>
        <topology evidence="1">Multi-pass membrane protein</topology>
    </subcellularLocation>
</comment>
<keyword evidence="4 5" id="KW-0472">Membrane</keyword>
<feature type="transmembrane region" description="Helical" evidence="5">
    <location>
        <begin position="46"/>
        <end position="66"/>
    </location>
</feature>
<organism evidence="6 7">
    <name type="scientific">Leuconostoc citreum</name>
    <dbReference type="NCBI Taxonomy" id="33964"/>
    <lineage>
        <taxon>Bacteria</taxon>
        <taxon>Bacillati</taxon>
        <taxon>Bacillota</taxon>
        <taxon>Bacilli</taxon>
        <taxon>Lactobacillales</taxon>
        <taxon>Lactobacillaceae</taxon>
        <taxon>Leuconostoc</taxon>
    </lineage>
</organism>
<feature type="transmembrane region" description="Helical" evidence="5">
    <location>
        <begin position="102"/>
        <end position="123"/>
    </location>
</feature>
<dbReference type="AlphaFoldDB" id="A0A5A5TZS4"/>
<protein>
    <recommendedName>
        <fullName evidence="8">Nicotinamide mononucleotide transporter</fullName>
    </recommendedName>
</protein>
<dbReference type="GO" id="GO:0016020">
    <property type="term" value="C:membrane"/>
    <property type="evidence" value="ECO:0007669"/>
    <property type="project" value="UniProtKB-SubCell"/>
</dbReference>
<keyword evidence="3 5" id="KW-1133">Transmembrane helix</keyword>
<dbReference type="Pfam" id="PF04973">
    <property type="entry name" value="NMN_transporter"/>
    <property type="match status" value="1"/>
</dbReference>
<feature type="transmembrane region" description="Helical" evidence="5">
    <location>
        <begin position="162"/>
        <end position="181"/>
    </location>
</feature>
<name>A0A5A5TZS4_LEUCI</name>
<evidence type="ECO:0000256" key="2">
    <source>
        <dbReference type="ARBA" id="ARBA00022692"/>
    </source>
</evidence>
<dbReference type="RefSeq" id="WP_004905259.1">
    <property type="nucleotide sequence ID" value="NZ_BJJW01000002.1"/>
</dbReference>
<sequence length="239" mass="27322">MFHILKRLNQSWLFDALGVVIVLIAAYFSGYLFSNLQQVPLFRLHAWARYIPFGMISVISSSFSILSTRLTARLNKFGNILGTFNTVLSGIIDFLLGNNGAILTYPVSFIINAAAVRGWHYYGDNQVNRVKDFKKWLPLIILMAILLSVTLNYLAFQNTGPLFWLASAVFSLSLIPNLLNVFKIEDQWLFWIVYNFVQLAKAVTQGNFANVGKYLYYIVNSAVAYPIWRAKRRFVKKTI</sequence>
<feature type="transmembrane region" description="Helical" evidence="5">
    <location>
        <begin position="78"/>
        <end position="96"/>
    </location>
</feature>
<accession>A0A5A5TZS4</accession>
<feature type="transmembrane region" description="Helical" evidence="5">
    <location>
        <begin position="135"/>
        <end position="156"/>
    </location>
</feature>
<evidence type="ECO:0008006" key="8">
    <source>
        <dbReference type="Google" id="ProtNLM"/>
    </source>
</evidence>
<gene>
    <name evidence="6" type="ORF">LCIT_02060</name>
</gene>